<dbReference type="GO" id="GO:0043048">
    <property type="term" value="P:dolichyl monophosphate biosynthetic process"/>
    <property type="evidence" value="ECO:0007669"/>
    <property type="project" value="TreeGrafter"/>
</dbReference>
<protein>
    <recommendedName>
        <fullName evidence="3">dolichol kinase</fullName>
        <ecNumber evidence="3">2.7.1.108</ecNumber>
    </recommendedName>
</protein>
<evidence type="ECO:0000256" key="8">
    <source>
        <dbReference type="ARBA" id="ARBA00022989"/>
    </source>
</evidence>
<evidence type="ECO:0000256" key="6">
    <source>
        <dbReference type="ARBA" id="ARBA00022777"/>
    </source>
</evidence>
<dbReference type="PANTHER" id="PTHR13205">
    <property type="entry name" value="TRANSMEMBRANE PROTEIN 15-RELATED"/>
    <property type="match status" value="1"/>
</dbReference>
<name>A0A6I9WSD5_9HYME</name>
<keyword evidence="9 10" id="KW-0472">Membrane</keyword>
<comment type="similarity">
    <text evidence="2">Belongs to the polyprenol kinase family.</text>
</comment>
<comment type="subcellular location">
    <subcellularLocation>
        <location evidence="1">Endoplasmic reticulum membrane</location>
        <topology evidence="1">Multi-pass membrane protein</topology>
    </subcellularLocation>
</comment>
<dbReference type="EC" id="2.7.1.108" evidence="3"/>
<reference evidence="12" key="1">
    <citation type="submission" date="2025-08" db="UniProtKB">
        <authorList>
            <consortium name="RefSeq"/>
        </authorList>
    </citation>
    <scope>IDENTIFICATION</scope>
</reference>
<evidence type="ECO:0000256" key="1">
    <source>
        <dbReference type="ARBA" id="ARBA00004477"/>
    </source>
</evidence>
<proteinExistence type="inferred from homology"/>
<dbReference type="CTD" id="22845"/>
<dbReference type="GeneID" id="105433305"/>
<evidence type="ECO:0000256" key="10">
    <source>
        <dbReference type="SAM" id="Phobius"/>
    </source>
</evidence>
<feature type="transmembrane region" description="Helical" evidence="10">
    <location>
        <begin position="89"/>
        <end position="106"/>
    </location>
</feature>
<dbReference type="KEGG" id="pbar:105433305"/>
<feature type="transmembrane region" description="Helical" evidence="10">
    <location>
        <begin position="181"/>
        <end position="202"/>
    </location>
</feature>
<accession>A0A6I9WSD5</accession>
<evidence type="ECO:0000313" key="11">
    <source>
        <dbReference type="Proteomes" id="UP000504615"/>
    </source>
</evidence>
<gene>
    <name evidence="12" type="primary">LOC105433305</name>
</gene>
<feature type="transmembrane region" description="Helical" evidence="10">
    <location>
        <begin position="369"/>
        <end position="388"/>
    </location>
</feature>
<keyword evidence="7" id="KW-0256">Endoplasmic reticulum</keyword>
<feature type="transmembrane region" description="Helical" evidence="10">
    <location>
        <begin position="112"/>
        <end position="130"/>
    </location>
</feature>
<feature type="transmembrane region" description="Helical" evidence="10">
    <location>
        <begin position="409"/>
        <end position="429"/>
    </location>
</feature>
<dbReference type="PANTHER" id="PTHR13205:SF15">
    <property type="entry name" value="DOLICHOL KINASE"/>
    <property type="match status" value="1"/>
</dbReference>
<keyword evidence="11" id="KW-1185">Reference proteome</keyword>
<dbReference type="InterPro" id="IPR032974">
    <property type="entry name" value="Polypren_kinase"/>
</dbReference>
<keyword evidence="8 10" id="KW-1133">Transmembrane helix</keyword>
<dbReference type="Proteomes" id="UP000504615">
    <property type="component" value="Unplaced"/>
</dbReference>
<feature type="transmembrane region" description="Helical" evidence="10">
    <location>
        <begin position="137"/>
        <end position="161"/>
    </location>
</feature>
<feature type="transmembrane region" description="Helical" evidence="10">
    <location>
        <begin position="54"/>
        <end position="77"/>
    </location>
</feature>
<sequence length="471" mass="52690">MEPIITYYSRLEEKILQNINRNGIRYRLANSGLWLGALVGLSAAVTILKEESSYSETCLFVGTTGFGLVFCSLCLYIRLSMNQVIAKDFHAIYFLPAIITSMLFLLAANKGLLTSVVWGLTVGSLGTWGIPQLMSVFPYCFTVGEATAVIHSFILFLMSVVTNLPLRYHLPPIHDSDISTVLLQVVILYVVSVCFLCGYFPILHSTRYFYLMIISLLCFIILPILYIVLDQNPVTWIISFAFNSHKRIAIFIYWAICLLLSILAIIYQILLNSQATSSTRKNFHILATFVYIPGIIYDPSLLYLASGVMLVLFIALEVIRFFKIPPLGEILQQGFLAFADGKTDFLLSLTPIYLLCGLSFPLWMPTNNLPLLILLSGVLTVGIGDAAASFVGSKWGLHKWVDTKKTVEGTIACVFCQICVILMLTYCGFMDNYQLLMRSILAIVLISLIEARTNQVDNLALPLLMYVFLMV</sequence>
<dbReference type="RefSeq" id="XP_011646858.1">
    <property type="nucleotide sequence ID" value="XM_011648556.2"/>
</dbReference>
<dbReference type="OrthoDB" id="377083at2759"/>
<evidence type="ECO:0000256" key="7">
    <source>
        <dbReference type="ARBA" id="ARBA00022824"/>
    </source>
</evidence>
<keyword evidence="6 12" id="KW-0418">Kinase</keyword>
<dbReference type="AlphaFoldDB" id="A0A6I9WSD5"/>
<feature type="transmembrane region" description="Helical" evidence="10">
    <location>
        <begin position="28"/>
        <end position="48"/>
    </location>
</feature>
<evidence type="ECO:0000256" key="2">
    <source>
        <dbReference type="ARBA" id="ARBA00010794"/>
    </source>
</evidence>
<dbReference type="GO" id="GO:0005789">
    <property type="term" value="C:endoplasmic reticulum membrane"/>
    <property type="evidence" value="ECO:0007669"/>
    <property type="project" value="UniProtKB-SubCell"/>
</dbReference>
<evidence type="ECO:0000256" key="4">
    <source>
        <dbReference type="ARBA" id="ARBA00022679"/>
    </source>
</evidence>
<evidence type="ECO:0000256" key="9">
    <source>
        <dbReference type="ARBA" id="ARBA00023136"/>
    </source>
</evidence>
<feature type="transmembrane region" description="Helical" evidence="10">
    <location>
        <begin position="282"/>
        <end position="297"/>
    </location>
</feature>
<feature type="transmembrane region" description="Helical" evidence="10">
    <location>
        <begin position="343"/>
        <end position="363"/>
    </location>
</feature>
<evidence type="ECO:0000313" key="12">
    <source>
        <dbReference type="RefSeq" id="XP_011646858.1"/>
    </source>
</evidence>
<keyword evidence="5 10" id="KW-0812">Transmembrane</keyword>
<feature type="transmembrane region" description="Helical" evidence="10">
    <location>
        <begin position="248"/>
        <end position="270"/>
    </location>
</feature>
<evidence type="ECO:0000256" key="5">
    <source>
        <dbReference type="ARBA" id="ARBA00022692"/>
    </source>
</evidence>
<feature type="transmembrane region" description="Helical" evidence="10">
    <location>
        <begin position="209"/>
        <end position="228"/>
    </location>
</feature>
<dbReference type="GO" id="GO:0004168">
    <property type="term" value="F:dolichol kinase activity"/>
    <property type="evidence" value="ECO:0007669"/>
    <property type="project" value="UniProtKB-EC"/>
</dbReference>
<keyword evidence="4" id="KW-0808">Transferase</keyword>
<evidence type="ECO:0000256" key="3">
    <source>
        <dbReference type="ARBA" id="ARBA00012132"/>
    </source>
</evidence>
<organism evidence="11 12">
    <name type="scientific">Pogonomyrmex barbatus</name>
    <name type="common">red harvester ant</name>
    <dbReference type="NCBI Taxonomy" id="144034"/>
    <lineage>
        <taxon>Eukaryota</taxon>
        <taxon>Metazoa</taxon>
        <taxon>Ecdysozoa</taxon>
        <taxon>Arthropoda</taxon>
        <taxon>Hexapoda</taxon>
        <taxon>Insecta</taxon>
        <taxon>Pterygota</taxon>
        <taxon>Neoptera</taxon>
        <taxon>Endopterygota</taxon>
        <taxon>Hymenoptera</taxon>
        <taxon>Apocrita</taxon>
        <taxon>Aculeata</taxon>
        <taxon>Formicoidea</taxon>
        <taxon>Formicidae</taxon>
        <taxon>Myrmicinae</taxon>
        <taxon>Pogonomyrmex</taxon>
    </lineage>
</organism>